<dbReference type="PROSITE" id="PS51178">
    <property type="entry name" value="PASTA"/>
    <property type="match status" value="1"/>
</dbReference>
<dbReference type="AlphaFoldDB" id="A0A644TG36"/>
<dbReference type="CDD" id="cd06575">
    <property type="entry name" value="PASTA_Pbp2x-like_2"/>
    <property type="match status" value="1"/>
</dbReference>
<dbReference type="Pfam" id="PF00905">
    <property type="entry name" value="Transpeptidase"/>
    <property type="match status" value="1"/>
</dbReference>
<accession>A0A644TG36</accession>
<dbReference type="EMBL" id="VSSQ01000030">
    <property type="protein sequence ID" value="MPL65916.1"/>
    <property type="molecule type" value="Genomic_DNA"/>
</dbReference>
<dbReference type="Pfam" id="PF03793">
    <property type="entry name" value="PASTA"/>
    <property type="match status" value="1"/>
</dbReference>
<dbReference type="GO" id="GO:0071555">
    <property type="term" value="P:cell wall organization"/>
    <property type="evidence" value="ECO:0007669"/>
    <property type="project" value="TreeGrafter"/>
</dbReference>
<name>A0A644TG36_9ZZZZ</name>
<dbReference type="SUPFAM" id="SSF54184">
    <property type="entry name" value="Penicillin-binding protein 2x (pbp-2x), c-terminal domain"/>
    <property type="match status" value="1"/>
</dbReference>
<dbReference type="SUPFAM" id="SSF56519">
    <property type="entry name" value="Penicillin binding protein dimerisation domain"/>
    <property type="match status" value="1"/>
</dbReference>
<protein>
    <submittedName>
        <fullName evidence="5">Peptidoglycan D,D-transpeptidase FtsI</fullName>
        <ecNumber evidence="5">3.4.16.4</ecNumber>
    </submittedName>
</protein>
<dbReference type="PANTHER" id="PTHR30627">
    <property type="entry name" value="PEPTIDOGLYCAN D,D-TRANSPEPTIDASE"/>
    <property type="match status" value="1"/>
</dbReference>
<keyword evidence="5" id="KW-0645">Protease</keyword>
<evidence type="ECO:0000256" key="1">
    <source>
        <dbReference type="ARBA" id="ARBA00004370"/>
    </source>
</evidence>
<keyword evidence="2" id="KW-0472">Membrane</keyword>
<dbReference type="SMART" id="SM00740">
    <property type="entry name" value="PASTA"/>
    <property type="match status" value="1"/>
</dbReference>
<gene>
    <name evidence="5" type="primary">ftsI_2</name>
    <name evidence="5" type="ORF">SDC9_11581</name>
</gene>
<organism evidence="5">
    <name type="scientific">bioreactor metagenome</name>
    <dbReference type="NCBI Taxonomy" id="1076179"/>
    <lineage>
        <taxon>unclassified sequences</taxon>
        <taxon>metagenomes</taxon>
        <taxon>ecological metagenomes</taxon>
    </lineage>
</organism>
<dbReference type="GO" id="GO:0005886">
    <property type="term" value="C:plasma membrane"/>
    <property type="evidence" value="ECO:0007669"/>
    <property type="project" value="TreeGrafter"/>
</dbReference>
<dbReference type="SUPFAM" id="SSF56601">
    <property type="entry name" value="beta-lactamase/transpeptidase-like"/>
    <property type="match status" value="1"/>
</dbReference>
<evidence type="ECO:0000259" key="4">
    <source>
        <dbReference type="PROSITE" id="PS51178"/>
    </source>
</evidence>
<dbReference type="Gene3D" id="3.40.710.10">
    <property type="entry name" value="DD-peptidase/beta-lactamase superfamily"/>
    <property type="match status" value="1"/>
</dbReference>
<keyword evidence="5" id="KW-0121">Carboxypeptidase</keyword>
<dbReference type="InterPro" id="IPR005543">
    <property type="entry name" value="PASTA_dom"/>
</dbReference>
<dbReference type="GO" id="GO:0008658">
    <property type="term" value="F:penicillin binding"/>
    <property type="evidence" value="ECO:0007669"/>
    <property type="project" value="InterPro"/>
</dbReference>
<dbReference type="Gene3D" id="3.30.450.330">
    <property type="match status" value="1"/>
</dbReference>
<feature type="domain" description="PASTA" evidence="4">
    <location>
        <begin position="575"/>
        <end position="633"/>
    </location>
</feature>
<dbReference type="InterPro" id="IPR012338">
    <property type="entry name" value="Beta-lactam/transpept-like"/>
</dbReference>
<dbReference type="Gene3D" id="3.30.10.20">
    <property type="match status" value="1"/>
</dbReference>
<evidence type="ECO:0000256" key="2">
    <source>
        <dbReference type="ARBA" id="ARBA00023136"/>
    </source>
</evidence>
<sequence>MRMLKFRLGSALALLGILAALIFARYAQLAFASSSQALGQESLEGERGRIVDRNGLTLAMDVPKYDISVWKPSTDKKTFESEIPEIAKLTSVSPDSILARYKDRSQNFFYLARRLSADRATALIAGKKDGKFKGVQVEEIPGRLYPEGRLASHLIGFTGEGNSGLDGIEIKYNSELSPKPRKAEDGTGRSADPSIKLPRGDTISLSIDANLQHMIEDILRDTVKANGAEAALAIAMDVHSGEILCYAAEPGFDPNDYAAYDAETRRDLLSLYSYEPGSVFKLFSMASILDLGAITPATVFDCDGAYRKTLPSGEKILIKDLGVYGKQNLAGVLALSSNAGVGYASDRVSEQDLYQRLLSFGFGARTGVGLSGESPGSLREPEKWSGRSKPTIAIGQEVMVTALQMISAASAIANGGFLLKPSSVSRIESADGELLFRHEPQVLRRVVSGVSARAILDAMEHTASLQGTGWRAKVPDIRMAVKTGTAQMIDPKTRAYSDKDYIASTLGIFPADKPRVALYIAIIKPRGASYLGGQIAAPVLRQAAEAVLSTMDIERDKIPVLVHGGTLHMPEEKQASIGDTMPDLTGYSKRSLLPLLEREDLRVSIGGDGYVVSQQPAPGAKISEGSKIVLRLK</sequence>
<dbReference type="GO" id="GO:0009002">
    <property type="term" value="F:serine-type D-Ala-D-Ala carboxypeptidase activity"/>
    <property type="evidence" value="ECO:0007669"/>
    <property type="project" value="UniProtKB-EC"/>
</dbReference>
<dbReference type="InterPro" id="IPR005311">
    <property type="entry name" value="PBP_dimer"/>
</dbReference>
<keyword evidence="5" id="KW-0378">Hydrolase</keyword>
<reference evidence="5" key="1">
    <citation type="submission" date="2019-08" db="EMBL/GenBank/DDBJ databases">
        <authorList>
            <person name="Kucharzyk K."/>
            <person name="Murdoch R.W."/>
            <person name="Higgins S."/>
            <person name="Loffler F."/>
        </authorList>
    </citation>
    <scope>NUCLEOTIDE SEQUENCE</scope>
</reference>
<comment type="subcellular location">
    <subcellularLocation>
        <location evidence="1">Membrane</location>
    </subcellularLocation>
</comment>
<dbReference type="EC" id="3.4.16.4" evidence="5"/>
<evidence type="ECO:0000256" key="3">
    <source>
        <dbReference type="SAM" id="MobiDB-lite"/>
    </source>
</evidence>
<evidence type="ECO:0000313" key="5">
    <source>
        <dbReference type="EMBL" id="MPL65916.1"/>
    </source>
</evidence>
<dbReference type="InterPro" id="IPR050515">
    <property type="entry name" value="Beta-lactam/transpept"/>
</dbReference>
<dbReference type="InterPro" id="IPR036138">
    <property type="entry name" value="PBP_dimer_sf"/>
</dbReference>
<dbReference type="InterPro" id="IPR001460">
    <property type="entry name" value="PCN-bd_Tpept"/>
</dbReference>
<comment type="caution">
    <text evidence="5">The sequence shown here is derived from an EMBL/GenBank/DDBJ whole genome shotgun (WGS) entry which is preliminary data.</text>
</comment>
<dbReference type="Gene3D" id="3.90.1310.10">
    <property type="entry name" value="Penicillin-binding protein 2a (Domain 2)"/>
    <property type="match status" value="1"/>
</dbReference>
<proteinExistence type="predicted"/>
<dbReference type="Pfam" id="PF03717">
    <property type="entry name" value="PBP_dimer"/>
    <property type="match status" value="1"/>
</dbReference>
<feature type="region of interest" description="Disordered" evidence="3">
    <location>
        <begin position="176"/>
        <end position="197"/>
    </location>
</feature>
<dbReference type="PANTHER" id="PTHR30627:SF1">
    <property type="entry name" value="PEPTIDOGLYCAN D,D-TRANSPEPTIDASE FTSI"/>
    <property type="match status" value="1"/>
</dbReference>